<evidence type="ECO:0000313" key="5">
    <source>
        <dbReference type="Proteomes" id="UP000073492"/>
    </source>
</evidence>
<feature type="compositionally biased region" description="Basic and acidic residues" evidence="2">
    <location>
        <begin position="280"/>
        <end position="289"/>
    </location>
</feature>
<dbReference type="Proteomes" id="UP000073492">
    <property type="component" value="Unassembled WGS sequence"/>
</dbReference>
<dbReference type="InterPro" id="IPR036400">
    <property type="entry name" value="Cyt_B5-like_heme/steroid_sf"/>
</dbReference>
<comment type="caution">
    <text evidence="4">The sequence shown here is derived from an EMBL/GenBank/DDBJ whole genome shotgun (WGS) entry which is preliminary data.</text>
</comment>
<dbReference type="GO" id="GO:0012505">
    <property type="term" value="C:endomembrane system"/>
    <property type="evidence" value="ECO:0007669"/>
    <property type="project" value="TreeGrafter"/>
</dbReference>
<dbReference type="SUPFAM" id="SSF55856">
    <property type="entry name" value="Cytochrome b5-like heme/steroid binding domain"/>
    <property type="match status" value="1"/>
</dbReference>
<evidence type="ECO:0000256" key="2">
    <source>
        <dbReference type="SAM" id="MobiDB-lite"/>
    </source>
</evidence>
<evidence type="ECO:0000313" key="4">
    <source>
        <dbReference type="EMBL" id="KXT18480.1"/>
    </source>
</evidence>
<dbReference type="GO" id="GO:0016020">
    <property type="term" value="C:membrane"/>
    <property type="evidence" value="ECO:0007669"/>
    <property type="project" value="TreeGrafter"/>
</dbReference>
<dbReference type="AlphaFoldDB" id="A0A139IV15"/>
<dbReference type="InterPro" id="IPR050577">
    <property type="entry name" value="MAPR/NEUFC/NENF-like"/>
</dbReference>
<organism evidence="4 5">
    <name type="scientific">Pseudocercospora musae</name>
    <dbReference type="NCBI Taxonomy" id="113226"/>
    <lineage>
        <taxon>Eukaryota</taxon>
        <taxon>Fungi</taxon>
        <taxon>Dikarya</taxon>
        <taxon>Ascomycota</taxon>
        <taxon>Pezizomycotina</taxon>
        <taxon>Dothideomycetes</taxon>
        <taxon>Dothideomycetidae</taxon>
        <taxon>Mycosphaerellales</taxon>
        <taxon>Mycosphaerellaceae</taxon>
        <taxon>Pseudocercospora</taxon>
    </lineage>
</organism>
<feature type="domain" description="Cytochrome b5 heme-binding" evidence="3">
    <location>
        <begin position="79"/>
        <end position="159"/>
    </location>
</feature>
<dbReference type="Gene3D" id="3.10.120.10">
    <property type="entry name" value="Cytochrome b5-like heme/steroid binding domain"/>
    <property type="match status" value="1"/>
</dbReference>
<feature type="region of interest" description="Disordered" evidence="2">
    <location>
        <begin position="232"/>
        <end position="289"/>
    </location>
</feature>
<feature type="compositionally biased region" description="Basic and acidic residues" evidence="2">
    <location>
        <begin position="232"/>
        <end position="255"/>
    </location>
</feature>
<gene>
    <name evidence="4" type="ORF">AC579_2260</name>
</gene>
<feature type="compositionally biased region" description="Basic residues" evidence="2">
    <location>
        <begin position="256"/>
        <end position="266"/>
    </location>
</feature>
<dbReference type="PANTHER" id="PTHR10281">
    <property type="entry name" value="MEMBRANE-ASSOCIATED PROGESTERONE RECEPTOR COMPONENT-RELATED"/>
    <property type="match status" value="1"/>
</dbReference>
<dbReference type="SMART" id="SM01117">
    <property type="entry name" value="Cyt-b5"/>
    <property type="match status" value="1"/>
</dbReference>
<dbReference type="EMBL" id="LFZO01000006">
    <property type="protein sequence ID" value="KXT18481.1"/>
    <property type="molecule type" value="Genomic_DNA"/>
</dbReference>
<reference evidence="4 5" key="1">
    <citation type="submission" date="2015-07" db="EMBL/GenBank/DDBJ databases">
        <title>Comparative genomics of the Sigatoka disease complex on banana suggests a link between parallel evolutionary changes in Pseudocercospora fijiensis and Pseudocercospora eumusae and increased virulence on the banana host.</title>
        <authorList>
            <person name="Chang T.-C."/>
            <person name="Salvucci A."/>
            <person name="Crous P.W."/>
            <person name="Stergiopoulos I."/>
        </authorList>
    </citation>
    <scope>NUCLEOTIDE SEQUENCE [LARGE SCALE GENOMIC DNA]</scope>
    <source>
        <strain evidence="4 5">CBS 116634</strain>
    </source>
</reference>
<dbReference type="Pfam" id="PF00173">
    <property type="entry name" value="Cyt-b5"/>
    <property type="match status" value="1"/>
</dbReference>
<dbReference type="InterPro" id="IPR001199">
    <property type="entry name" value="Cyt_B5-like_heme/steroid-bd"/>
</dbReference>
<comment type="similarity">
    <text evidence="1">Belongs to the cytochrome b5 family. MAPR subfamily.</text>
</comment>
<evidence type="ECO:0000259" key="3">
    <source>
        <dbReference type="SMART" id="SM01117"/>
    </source>
</evidence>
<proteinExistence type="inferred from homology"/>
<dbReference type="OrthoDB" id="10257697at2759"/>
<feature type="region of interest" description="Disordered" evidence="2">
    <location>
        <begin position="1"/>
        <end position="21"/>
    </location>
</feature>
<dbReference type="EMBL" id="LFZO01000006">
    <property type="protein sequence ID" value="KXT18480.1"/>
    <property type="molecule type" value="Genomic_DNA"/>
</dbReference>
<dbReference type="PANTHER" id="PTHR10281:SF76">
    <property type="entry name" value="CALCUTTA CUP-RELATED"/>
    <property type="match status" value="1"/>
</dbReference>
<keyword evidence="5" id="KW-1185">Reference proteome</keyword>
<evidence type="ECO:0000256" key="1">
    <source>
        <dbReference type="ARBA" id="ARBA00038357"/>
    </source>
</evidence>
<accession>A0A139IV15</accession>
<name>A0A139IV15_9PEZI</name>
<protein>
    <recommendedName>
        <fullName evidence="3">Cytochrome b5 heme-binding domain-containing protein</fullName>
    </recommendedName>
</protein>
<sequence length="289" mass="32731">MADSPSADSKQRDTRSATANTGEETSVSVLDGIRIVAGLLALNCLLSYFITGNSFLWGYNPWWSRPNALAAKLRSPIILTEAQLLAYDGSDESLPIYLAVNGTVYDVTGGSGRRIYGPGGPYHVFAGHDAARAYITGCFKDDSVADYRGAEWTFIPKDVPRFDETTDEELSDQMREYRYEMIGKALEEAEKAMQHWQKVFRGETGKDYFEVGKISRNWEEIAAKPMLSLCESAEKKRPKSQLEKERTQTEKDKKRQWIRRGRKSKKQYLEISNSAQKAKSVVEKDREEL</sequence>